<evidence type="ECO:0000256" key="8">
    <source>
        <dbReference type="SAM" id="Phobius"/>
    </source>
</evidence>
<feature type="transmembrane region" description="Helical" evidence="8">
    <location>
        <begin position="294"/>
        <end position="314"/>
    </location>
</feature>
<keyword evidence="3 8" id="KW-0812">Transmembrane</keyword>
<gene>
    <name evidence="10" type="ORF">NBG84_16625</name>
</gene>
<comment type="subcellular location">
    <subcellularLocation>
        <location evidence="1">Membrane</location>
        <topology evidence="1">Multi-pass membrane protein</topology>
    </subcellularLocation>
</comment>
<keyword evidence="6 8" id="KW-0472">Membrane</keyword>
<feature type="transmembrane region" description="Helical" evidence="8">
    <location>
        <begin position="70"/>
        <end position="91"/>
    </location>
</feature>
<dbReference type="PANTHER" id="PTHR32468:SF0">
    <property type="entry name" value="K(+)_H(+) ANTIPORTER 1"/>
    <property type="match status" value="1"/>
</dbReference>
<evidence type="ECO:0000256" key="1">
    <source>
        <dbReference type="ARBA" id="ARBA00004141"/>
    </source>
</evidence>
<evidence type="ECO:0000259" key="9">
    <source>
        <dbReference type="Pfam" id="PF00999"/>
    </source>
</evidence>
<feature type="domain" description="Cation/H+ exchanger transmembrane" evidence="9">
    <location>
        <begin position="23"/>
        <end position="401"/>
    </location>
</feature>
<dbReference type="InterPro" id="IPR050794">
    <property type="entry name" value="CPA2_transporter"/>
</dbReference>
<feature type="transmembrane region" description="Helical" evidence="8">
    <location>
        <begin position="239"/>
        <end position="258"/>
    </location>
</feature>
<feature type="transmembrane region" description="Helical" evidence="8">
    <location>
        <begin position="6"/>
        <end position="28"/>
    </location>
</feature>
<keyword evidence="11" id="KW-1185">Reference proteome</keyword>
<feature type="transmembrane region" description="Helical" evidence="8">
    <location>
        <begin position="204"/>
        <end position="227"/>
    </location>
</feature>
<organism evidence="10 11">
    <name type="scientific">Streptomyces albipurpureus</name>
    <dbReference type="NCBI Taxonomy" id="2897419"/>
    <lineage>
        <taxon>Bacteria</taxon>
        <taxon>Bacillati</taxon>
        <taxon>Actinomycetota</taxon>
        <taxon>Actinomycetes</taxon>
        <taxon>Kitasatosporales</taxon>
        <taxon>Streptomycetaceae</taxon>
        <taxon>Streptomyces</taxon>
    </lineage>
</organism>
<dbReference type="RefSeq" id="WP_250920234.1">
    <property type="nucleotide sequence ID" value="NZ_JAMQAW010000012.1"/>
</dbReference>
<accession>A0ABT0UN75</accession>
<feature type="transmembrane region" description="Helical" evidence="8">
    <location>
        <begin position="379"/>
        <end position="403"/>
    </location>
</feature>
<feature type="transmembrane region" description="Helical" evidence="8">
    <location>
        <begin position="264"/>
        <end position="282"/>
    </location>
</feature>
<protein>
    <submittedName>
        <fullName evidence="10">Cation:proton antiporter</fullName>
    </submittedName>
</protein>
<dbReference type="Pfam" id="PF00999">
    <property type="entry name" value="Na_H_Exchanger"/>
    <property type="match status" value="1"/>
</dbReference>
<feature type="transmembrane region" description="Helical" evidence="8">
    <location>
        <begin position="144"/>
        <end position="163"/>
    </location>
</feature>
<feature type="transmembrane region" description="Helical" evidence="8">
    <location>
        <begin position="40"/>
        <end position="58"/>
    </location>
</feature>
<keyword evidence="5" id="KW-0406">Ion transport</keyword>
<feature type="transmembrane region" description="Helical" evidence="8">
    <location>
        <begin position="320"/>
        <end position="341"/>
    </location>
</feature>
<dbReference type="Proteomes" id="UP001431429">
    <property type="component" value="Unassembled WGS sequence"/>
</dbReference>
<name>A0ABT0UN75_9ACTN</name>
<evidence type="ECO:0000313" key="10">
    <source>
        <dbReference type="EMBL" id="MCM2389894.1"/>
    </source>
</evidence>
<reference evidence="10" key="1">
    <citation type="submission" date="2022-06" db="EMBL/GenBank/DDBJ databases">
        <title>Genome public.</title>
        <authorList>
            <person name="Sun Q."/>
        </authorList>
    </citation>
    <scope>NUCLEOTIDE SEQUENCE</scope>
    <source>
        <strain evidence="10">CWNU-1</strain>
    </source>
</reference>
<proteinExistence type="predicted"/>
<evidence type="ECO:0000256" key="3">
    <source>
        <dbReference type="ARBA" id="ARBA00022692"/>
    </source>
</evidence>
<feature type="transmembrane region" description="Helical" evidence="8">
    <location>
        <begin position="103"/>
        <end position="124"/>
    </location>
</feature>
<dbReference type="EMBL" id="JAMQAW010000012">
    <property type="protein sequence ID" value="MCM2389894.1"/>
    <property type="molecule type" value="Genomic_DNA"/>
</dbReference>
<evidence type="ECO:0000256" key="4">
    <source>
        <dbReference type="ARBA" id="ARBA00022989"/>
    </source>
</evidence>
<evidence type="ECO:0000256" key="6">
    <source>
        <dbReference type="ARBA" id="ARBA00023136"/>
    </source>
</evidence>
<keyword evidence="2" id="KW-0813">Transport</keyword>
<dbReference type="InterPro" id="IPR038770">
    <property type="entry name" value="Na+/solute_symporter_sf"/>
</dbReference>
<evidence type="ECO:0000256" key="7">
    <source>
        <dbReference type="SAM" id="MobiDB-lite"/>
    </source>
</evidence>
<evidence type="ECO:0000256" key="5">
    <source>
        <dbReference type="ARBA" id="ARBA00023065"/>
    </source>
</evidence>
<sequence length="436" mass="46431">MSNSEIAIHFFLQLTVILAACRLVGLLVRSMGQPQVVGEMIAGVLLGPSLLGVVFPDWQEKLFPTGPSMTMIYVISQVGLVLYMFLIGLEFDLGLIRHRIPSAVSISLAGILAPLILGALTAALLMREGDTYFTDGVKTWQAMLFMGSAIAITAFPMLARIIFERKLTGTSLGTLALAAGATDDAVSWCLLAVVLAVFKGDMMIAILAVGGGIVYAITVLTIGRRLLSRLGTKAEREGGVSPNVLALVLTLLMLAAWFTDYVGIYAVFGAFILGAAMPRGVFAERIRSGFEPLVTYLLLPLFFVFSGLNTQIGLVNSLSLWGVALLILLVSVLGKGVACWFAARLNNEPQREALALGSLMNARGLMELILLNIGLQAGLITPTLFTILVFMAIVTTLMATPLFEFVYGRFRSQPPPAATAADGETATSLAKAPGGR</sequence>
<keyword evidence="4 8" id="KW-1133">Transmembrane helix</keyword>
<dbReference type="PANTHER" id="PTHR32468">
    <property type="entry name" value="CATION/H + ANTIPORTER"/>
    <property type="match status" value="1"/>
</dbReference>
<feature type="transmembrane region" description="Helical" evidence="8">
    <location>
        <begin position="175"/>
        <end position="198"/>
    </location>
</feature>
<feature type="region of interest" description="Disordered" evidence="7">
    <location>
        <begin position="415"/>
        <end position="436"/>
    </location>
</feature>
<comment type="caution">
    <text evidence="10">The sequence shown here is derived from an EMBL/GenBank/DDBJ whole genome shotgun (WGS) entry which is preliminary data.</text>
</comment>
<evidence type="ECO:0000313" key="11">
    <source>
        <dbReference type="Proteomes" id="UP001431429"/>
    </source>
</evidence>
<dbReference type="InterPro" id="IPR006153">
    <property type="entry name" value="Cation/H_exchanger_TM"/>
</dbReference>
<evidence type="ECO:0000256" key="2">
    <source>
        <dbReference type="ARBA" id="ARBA00022448"/>
    </source>
</evidence>
<dbReference type="Gene3D" id="1.20.1530.20">
    <property type="match status" value="1"/>
</dbReference>